<sequence length="753" mass="83366">MTRDLAPRIEVPCSDARDRLPAIRMKQTVTIACALAVTALLHACGGPSGPGSRTALDVRVDDETYADARRLYLVLADDDERREETRLRLLEYLATRTDGLVTEGEYDPMVSHFAEMTSLLAPRDLAEGQRVSELIAPVARWIVEHGSRRGDEPRVLAALLILARIEPADASHAQEYARVAEWGREARWGREPRPSPDFFDLAPELIAVWEEHARLSPSPDVLARLADLYVQMRDVVLGQSLQEGFEPGERITMPELRMAQMLAERIPLDVAAVYLRVGDLEGAARRVGELGDRGGIEWRLRRLIEEAGQANEDGAEALGELAGGFERARPDVSLALCRVGHRLHPQDARFPLCLARLHVELGQPSDATAWYADAIRLAPTEREVYDEALGRLAQMIEGGLFSADESDIGRIRAIGRHAEEILAQRETRWPTEEATVSRAALHYHLGRAELQAGQVNEAARHFERSLEAQRTREALLELATLRARTGDPAGAVALYQEALDRLAQQGPEAMLQRAMLLEHLGDALRASGRADEAQRAYAQALELMTPLAGQGDEERQALTRVRLGVLQRRVGQGERASDEFRAALETAPSWREPYTEILAHLVVTEPAPELAEEVFRRATTGLALEHEWRVYYALWVQAVAGRASQPLSDDVVRTLSGESEEPGWHGRLAAFAAGTIEYDQLLQAAQNPGQRCEAHFYAGTRKLAQGDTAGAREQFRAAMETGMVGYFEYAMAQELLASLGTSERAMEGESRAR</sequence>
<dbReference type="SMART" id="SM00028">
    <property type="entry name" value="TPR"/>
    <property type="match status" value="5"/>
</dbReference>
<dbReference type="Gene3D" id="1.25.40.10">
    <property type="entry name" value="Tetratricopeptide repeat domain"/>
    <property type="match status" value="2"/>
</dbReference>
<dbReference type="SUPFAM" id="SSF48452">
    <property type="entry name" value="TPR-like"/>
    <property type="match status" value="2"/>
</dbReference>
<evidence type="ECO:0000256" key="2">
    <source>
        <dbReference type="ARBA" id="ARBA00022803"/>
    </source>
</evidence>
<dbReference type="InterPro" id="IPR019734">
    <property type="entry name" value="TPR_rpt"/>
</dbReference>
<keyword evidence="5" id="KW-1185">Reference proteome</keyword>
<reference evidence="4 5" key="1">
    <citation type="submission" date="2015-03" db="EMBL/GenBank/DDBJ databases">
        <title>Genome assembly of Sandaracinus amylolyticus DSM 53668.</title>
        <authorList>
            <person name="Sharma G."/>
            <person name="Subramanian S."/>
        </authorList>
    </citation>
    <scope>NUCLEOTIDE SEQUENCE [LARGE SCALE GENOMIC DNA]</scope>
    <source>
        <strain evidence="4 5">DSM 53668</strain>
    </source>
</reference>
<protein>
    <submittedName>
        <fullName evidence="4">TPR domain protein, putative component of TonB system</fullName>
    </submittedName>
</protein>
<dbReference type="PROSITE" id="PS50005">
    <property type="entry name" value="TPR"/>
    <property type="match status" value="1"/>
</dbReference>
<keyword evidence="2 3" id="KW-0802">TPR repeat</keyword>
<dbReference type="KEGG" id="samy:DB32_006941"/>
<accession>A0A0F6W834</accession>
<gene>
    <name evidence="4" type="ORF">DB32_006941</name>
</gene>
<dbReference type="STRING" id="927083.DB32_006941"/>
<evidence type="ECO:0000256" key="1">
    <source>
        <dbReference type="ARBA" id="ARBA00022737"/>
    </source>
</evidence>
<evidence type="ECO:0000313" key="4">
    <source>
        <dbReference type="EMBL" id="AKF09792.1"/>
    </source>
</evidence>
<dbReference type="InterPro" id="IPR051012">
    <property type="entry name" value="CellSynth/LPSAsmb/PSIAsmb"/>
</dbReference>
<proteinExistence type="predicted"/>
<dbReference type="InterPro" id="IPR011990">
    <property type="entry name" value="TPR-like_helical_dom_sf"/>
</dbReference>
<dbReference type="EMBL" id="CP011125">
    <property type="protein sequence ID" value="AKF09792.1"/>
    <property type="molecule type" value="Genomic_DNA"/>
</dbReference>
<organism evidence="4 5">
    <name type="scientific">Sandaracinus amylolyticus</name>
    <dbReference type="NCBI Taxonomy" id="927083"/>
    <lineage>
        <taxon>Bacteria</taxon>
        <taxon>Pseudomonadati</taxon>
        <taxon>Myxococcota</taxon>
        <taxon>Polyangia</taxon>
        <taxon>Polyangiales</taxon>
        <taxon>Sandaracinaceae</taxon>
        <taxon>Sandaracinus</taxon>
    </lineage>
</organism>
<dbReference type="Pfam" id="PF13424">
    <property type="entry name" value="TPR_12"/>
    <property type="match status" value="1"/>
</dbReference>
<evidence type="ECO:0000256" key="3">
    <source>
        <dbReference type="PROSITE-ProRule" id="PRU00339"/>
    </source>
</evidence>
<dbReference type="Proteomes" id="UP000034883">
    <property type="component" value="Chromosome"/>
</dbReference>
<keyword evidence="1" id="KW-0677">Repeat</keyword>
<dbReference type="PANTHER" id="PTHR45586:SF1">
    <property type="entry name" value="LIPOPOLYSACCHARIDE ASSEMBLY PROTEIN B"/>
    <property type="match status" value="1"/>
</dbReference>
<name>A0A0F6W834_9BACT</name>
<dbReference type="PANTHER" id="PTHR45586">
    <property type="entry name" value="TPR REPEAT-CONTAINING PROTEIN PA4667"/>
    <property type="match status" value="1"/>
</dbReference>
<feature type="repeat" description="TPR" evidence="3">
    <location>
        <begin position="439"/>
        <end position="472"/>
    </location>
</feature>
<dbReference type="AlphaFoldDB" id="A0A0F6W834"/>
<evidence type="ECO:0000313" key="5">
    <source>
        <dbReference type="Proteomes" id="UP000034883"/>
    </source>
</evidence>